<keyword evidence="1" id="KW-0472">Membrane</keyword>
<evidence type="ECO:0000313" key="2">
    <source>
        <dbReference type="EMBL" id="MPN52486.1"/>
    </source>
</evidence>
<feature type="transmembrane region" description="Helical" evidence="1">
    <location>
        <begin position="62"/>
        <end position="83"/>
    </location>
</feature>
<evidence type="ECO:0000256" key="1">
    <source>
        <dbReference type="SAM" id="Phobius"/>
    </source>
</evidence>
<dbReference type="AlphaFoldDB" id="A0A645IN35"/>
<gene>
    <name evidence="2" type="ORF">SDC9_200148</name>
</gene>
<name>A0A645IN35_9ZZZZ</name>
<sequence>MQAPIIITHRFAIAIVSQLASITIAAGLPGRPVNISVRTARLITGNAAENTPPASSAGMSPVLLIFLISNPIIVPFSSFCYLLPPSQEMSLPDYPKDSPCLLPLSSDLPESLQTAAFRDSGFRCHLPSILLPAIDGRTPGPYSQSSLARTVSASVSHGCLQDPGHW</sequence>
<comment type="caution">
    <text evidence="2">The sequence shown here is derived from an EMBL/GenBank/DDBJ whole genome shotgun (WGS) entry which is preliminary data.</text>
</comment>
<protein>
    <submittedName>
        <fullName evidence="2">Uncharacterized protein</fullName>
    </submittedName>
</protein>
<reference evidence="2" key="1">
    <citation type="submission" date="2019-08" db="EMBL/GenBank/DDBJ databases">
        <authorList>
            <person name="Kucharzyk K."/>
            <person name="Murdoch R.W."/>
            <person name="Higgins S."/>
            <person name="Loffler F."/>
        </authorList>
    </citation>
    <scope>NUCLEOTIDE SEQUENCE</scope>
</reference>
<organism evidence="2">
    <name type="scientific">bioreactor metagenome</name>
    <dbReference type="NCBI Taxonomy" id="1076179"/>
    <lineage>
        <taxon>unclassified sequences</taxon>
        <taxon>metagenomes</taxon>
        <taxon>ecological metagenomes</taxon>
    </lineage>
</organism>
<dbReference type="EMBL" id="VSSQ01118646">
    <property type="protein sequence ID" value="MPN52486.1"/>
    <property type="molecule type" value="Genomic_DNA"/>
</dbReference>
<accession>A0A645IN35</accession>
<keyword evidence="1" id="KW-0812">Transmembrane</keyword>
<feature type="transmembrane region" description="Helical" evidence="1">
    <location>
        <begin position="7"/>
        <end position="28"/>
    </location>
</feature>
<proteinExistence type="predicted"/>
<keyword evidence="1" id="KW-1133">Transmembrane helix</keyword>